<gene>
    <name evidence="17" type="ORF">IAA66_00860</name>
</gene>
<evidence type="ECO:0000256" key="12">
    <source>
        <dbReference type="ARBA" id="ARBA00022842"/>
    </source>
</evidence>
<comment type="caution">
    <text evidence="17">The sequence shown here is derived from an EMBL/GenBank/DDBJ whole genome shotgun (WGS) entry which is preliminary data.</text>
</comment>
<evidence type="ECO:0000256" key="15">
    <source>
        <dbReference type="ARBA" id="ARBA00048070"/>
    </source>
</evidence>
<comment type="pathway">
    <text evidence="4">Carbohydrate degradation; glycolysis; D-glyceraldehyde 3-phosphate and glycerone phosphate from D-glucose: step 3/4.</text>
</comment>
<evidence type="ECO:0000256" key="13">
    <source>
        <dbReference type="ARBA" id="ARBA00023152"/>
    </source>
</evidence>
<sequence>MRRIAVLTSGGDAPGMNAAVVSVARSAAFENMPLMGVNRGYNGVIRRDPALLEALLRRAREVMAGCEEDEKLLAQIEKAVRNQASSAVPDPRPLLRKYRDQLCLFETLEEFIAAYPAFAKDFVNLDLDTVLDIADRPGTHLRTARCDAFRNPANQLLAVLNLTAIGVVGMVVIGGDGSFHGASKLCDFGMPCIGIPGTIDNDLTYTEMTLGYDTAVNVCVQAVRQIRATSRSHDRPHVVEVMGRACGDIALRTAVATGSEIVIVPEMPWSVEEVAGKLQRQINHGNTRATVVVAEGAYASMAPFDVYGFLMPRGKQCFPGETMSANRLASVLKRMCHDENGQDVEARATVLGYTQRGESPSAYDAAFAFESGNRAVRLLLEGQENLVIGVKEGKVFSMPIKQALRLQEARSEYFDRDLYELVNSL</sequence>
<dbReference type="PANTHER" id="PTHR13697">
    <property type="entry name" value="PHOSPHOFRUCTOKINASE"/>
    <property type="match status" value="1"/>
</dbReference>
<evidence type="ECO:0000256" key="2">
    <source>
        <dbReference type="ARBA" id="ARBA00002659"/>
    </source>
</evidence>
<dbReference type="InterPro" id="IPR035966">
    <property type="entry name" value="PKF_sf"/>
</dbReference>
<dbReference type="InterPro" id="IPR000023">
    <property type="entry name" value="Phosphofructokinase_dom"/>
</dbReference>
<dbReference type="Pfam" id="PF00365">
    <property type="entry name" value="PFK"/>
    <property type="match status" value="2"/>
</dbReference>
<keyword evidence="8" id="KW-0479">Metal-binding</keyword>
<dbReference type="EC" id="2.7.1.11" evidence="5"/>
<keyword evidence="10" id="KW-0418">Kinase</keyword>
<dbReference type="Gene3D" id="3.40.50.450">
    <property type="match status" value="2"/>
</dbReference>
<keyword evidence="11" id="KW-0067">ATP-binding</keyword>
<reference evidence="17" key="1">
    <citation type="submission" date="2020-10" db="EMBL/GenBank/DDBJ databases">
        <authorList>
            <person name="Gilroy R."/>
        </authorList>
    </citation>
    <scope>NUCLEOTIDE SEQUENCE</scope>
    <source>
        <strain evidence="17">ChiHile30-977</strain>
    </source>
</reference>
<dbReference type="GO" id="GO:0030388">
    <property type="term" value="P:fructose 1,6-bisphosphate metabolic process"/>
    <property type="evidence" value="ECO:0007669"/>
    <property type="project" value="TreeGrafter"/>
</dbReference>
<evidence type="ECO:0000256" key="11">
    <source>
        <dbReference type="ARBA" id="ARBA00022840"/>
    </source>
</evidence>
<dbReference type="GO" id="GO:0006002">
    <property type="term" value="P:fructose 6-phosphate metabolic process"/>
    <property type="evidence" value="ECO:0007669"/>
    <property type="project" value="InterPro"/>
</dbReference>
<dbReference type="PANTHER" id="PTHR13697:SF4">
    <property type="entry name" value="ATP-DEPENDENT 6-PHOSPHOFRUCTOKINASE"/>
    <property type="match status" value="1"/>
</dbReference>
<comment type="function">
    <text evidence="2">Catalyzes the phosphorylation of D-fructose 6-phosphate to fructose 1,6-bisphosphate by ATP, the first committing step of glycolysis.</text>
</comment>
<dbReference type="InterPro" id="IPR022953">
    <property type="entry name" value="ATP_PFK"/>
</dbReference>
<evidence type="ECO:0000256" key="6">
    <source>
        <dbReference type="ARBA" id="ARBA00022490"/>
    </source>
</evidence>
<dbReference type="AlphaFoldDB" id="A0A9D1CHV2"/>
<keyword evidence="12" id="KW-0460">Magnesium</keyword>
<dbReference type="GO" id="GO:0003872">
    <property type="term" value="F:6-phosphofructokinase activity"/>
    <property type="evidence" value="ECO:0007669"/>
    <property type="project" value="UniProtKB-EC"/>
</dbReference>
<feature type="domain" description="Phosphofructokinase" evidence="16">
    <location>
        <begin position="3"/>
        <end position="49"/>
    </location>
</feature>
<dbReference type="GO" id="GO:0046872">
    <property type="term" value="F:metal ion binding"/>
    <property type="evidence" value="ECO:0007669"/>
    <property type="project" value="UniProtKB-KW"/>
</dbReference>
<evidence type="ECO:0000313" key="17">
    <source>
        <dbReference type="EMBL" id="HIQ62120.1"/>
    </source>
</evidence>
<keyword evidence="7 17" id="KW-0808">Transferase</keyword>
<proteinExistence type="inferred from homology"/>
<evidence type="ECO:0000256" key="10">
    <source>
        <dbReference type="ARBA" id="ARBA00022777"/>
    </source>
</evidence>
<dbReference type="FunFam" id="3.40.50.460:FF:000002">
    <property type="entry name" value="ATP-dependent 6-phosphofructokinase"/>
    <property type="match status" value="1"/>
</dbReference>
<reference evidence="17" key="2">
    <citation type="journal article" date="2021" name="PeerJ">
        <title>Extensive microbial diversity within the chicken gut microbiome revealed by metagenomics and culture.</title>
        <authorList>
            <person name="Gilroy R."/>
            <person name="Ravi A."/>
            <person name="Getino M."/>
            <person name="Pursley I."/>
            <person name="Horton D.L."/>
            <person name="Alikhan N.F."/>
            <person name="Baker D."/>
            <person name="Gharbi K."/>
            <person name="Hall N."/>
            <person name="Watson M."/>
            <person name="Adriaenssens E.M."/>
            <person name="Foster-Nyarko E."/>
            <person name="Jarju S."/>
            <person name="Secka A."/>
            <person name="Antonio M."/>
            <person name="Oren A."/>
            <person name="Chaudhuri R.R."/>
            <person name="La Ragione R."/>
            <person name="Hildebrand F."/>
            <person name="Pallen M.J."/>
        </authorList>
    </citation>
    <scope>NUCLEOTIDE SEQUENCE</scope>
    <source>
        <strain evidence="17">ChiHile30-977</strain>
    </source>
</reference>
<comment type="cofactor">
    <cofactor evidence="1">
        <name>Mg(2+)</name>
        <dbReference type="ChEBI" id="CHEBI:18420"/>
    </cofactor>
</comment>
<dbReference type="SUPFAM" id="SSF53784">
    <property type="entry name" value="Phosphofructokinase"/>
    <property type="match status" value="2"/>
</dbReference>
<evidence type="ECO:0000259" key="16">
    <source>
        <dbReference type="Pfam" id="PF00365"/>
    </source>
</evidence>
<dbReference type="NCBIfam" id="NF002872">
    <property type="entry name" value="PRK03202.1"/>
    <property type="match status" value="1"/>
</dbReference>
<dbReference type="GO" id="GO:0061621">
    <property type="term" value="P:canonical glycolysis"/>
    <property type="evidence" value="ECO:0007669"/>
    <property type="project" value="TreeGrafter"/>
</dbReference>
<keyword evidence="9" id="KW-0547">Nucleotide-binding</keyword>
<dbReference type="GO" id="GO:0042802">
    <property type="term" value="F:identical protein binding"/>
    <property type="evidence" value="ECO:0007669"/>
    <property type="project" value="TreeGrafter"/>
</dbReference>
<comment type="catalytic activity">
    <reaction evidence="15">
        <text>beta-D-fructose 6-phosphate + ATP = beta-D-fructose 1,6-bisphosphate + ADP + H(+)</text>
        <dbReference type="Rhea" id="RHEA:16109"/>
        <dbReference type="ChEBI" id="CHEBI:15378"/>
        <dbReference type="ChEBI" id="CHEBI:30616"/>
        <dbReference type="ChEBI" id="CHEBI:32966"/>
        <dbReference type="ChEBI" id="CHEBI:57634"/>
        <dbReference type="ChEBI" id="CHEBI:456216"/>
        <dbReference type="EC" id="2.7.1.11"/>
    </reaction>
</comment>
<dbReference type="Proteomes" id="UP000886819">
    <property type="component" value="Unassembled WGS sequence"/>
</dbReference>
<evidence type="ECO:0000256" key="7">
    <source>
        <dbReference type="ARBA" id="ARBA00022679"/>
    </source>
</evidence>
<dbReference type="GO" id="GO:0005524">
    <property type="term" value="F:ATP binding"/>
    <property type="evidence" value="ECO:0007669"/>
    <property type="project" value="UniProtKB-KW"/>
</dbReference>
<organism evidence="17 18">
    <name type="scientific">Candidatus Avichristensenella intestinipullorum</name>
    <dbReference type="NCBI Taxonomy" id="2840693"/>
    <lineage>
        <taxon>Bacteria</taxon>
        <taxon>Bacillati</taxon>
        <taxon>Bacillota</taxon>
        <taxon>Clostridia</taxon>
        <taxon>Candidatus Avichristensenella</taxon>
    </lineage>
</organism>
<dbReference type="GO" id="GO:0005945">
    <property type="term" value="C:6-phosphofructokinase complex"/>
    <property type="evidence" value="ECO:0007669"/>
    <property type="project" value="TreeGrafter"/>
</dbReference>
<keyword evidence="6" id="KW-0963">Cytoplasm</keyword>
<evidence type="ECO:0000256" key="8">
    <source>
        <dbReference type="ARBA" id="ARBA00022723"/>
    </source>
</evidence>
<keyword evidence="13" id="KW-0324">Glycolysis</keyword>
<evidence type="ECO:0000256" key="4">
    <source>
        <dbReference type="ARBA" id="ARBA00004679"/>
    </source>
</evidence>
<comment type="similarity">
    <text evidence="14">Belongs to the phosphofructokinase type A (PFKA) family.</text>
</comment>
<evidence type="ECO:0000256" key="3">
    <source>
        <dbReference type="ARBA" id="ARBA00004496"/>
    </source>
</evidence>
<dbReference type="GO" id="GO:0048029">
    <property type="term" value="F:monosaccharide binding"/>
    <property type="evidence" value="ECO:0007669"/>
    <property type="project" value="TreeGrafter"/>
</dbReference>
<feature type="domain" description="Phosphofructokinase" evidence="16">
    <location>
        <begin position="120"/>
        <end position="379"/>
    </location>
</feature>
<evidence type="ECO:0000256" key="14">
    <source>
        <dbReference type="ARBA" id="ARBA00038478"/>
    </source>
</evidence>
<protein>
    <recommendedName>
        <fullName evidence="5">6-phosphofructokinase</fullName>
        <ecNumber evidence="5">2.7.1.11</ecNumber>
    </recommendedName>
</protein>
<name>A0A9D1CHV2_9FIRM</name>
<evidence type="ECO:0000256" key="1">
    <source>
        <dbReference type="ARBA" id="ARBA00001946"/>
    </source>
</evidence>
<dbReference type="PRINTS" id="PR00476">
    <property type="entry name" value="PHFRCTKINASE"/>
</dbReference>
<dbReference type="GO" id="GO:0070095">
    <property type="term" value="F:fructose-6-phosphate binding"/>
    <property type="evidence" value="ECO:0007669"/>
    <property type="project" value="TreeGrafter"/>
</dbReference>
<comment type="subcellular location">
    <subcellularLocation>
        <location evidence="3">Cytoplasm</location>
    </subcellularLocation>
</comment>
<dbReference type="GO" id="GO:0016208">
    <property type="term" value="F:AMP binding"/>
    <property type="evidence" value="ECO:0007669"/>
    <property type="project" value="TreeGrafter"/>
</dbReference>
<dbReference type="EMBL" id="DVFI01000011">
    <property type="protein sequence ID" value="HIQ62120.1"/>
    <property type="molecule type" value="Genomic_DNA"/>
</dbReference>
<dbReference type="Gene3D" id="3.40.50.460">
    <property type="entry name" value="Phosphofructokinase domain"/>
    <property type="match status" value="1"/>
</dbReference>
<evidence type="ECO:0000313" key="18">
    <source>
        <dbReference type="Proteomes" id="UP000886819"/>
    </source>
</evidence>
<accession>A0A9D1CHV2</accession>
<evidence type="ECO:0000256" key="5">
    <source>
        <dbReference type="ARBA" id="ARBA00012055"/>
    </source>
</evidence>
<evidence type="ECO:0000256" key="9">
    <source>
        <dbReference type="ARBA" id="ARBA00022741"/>
    </source>
</evidence>